<proteinExistence type="predicted"/>
<reference evidence="3" key="1">
    <citation type="journal article" date="2020" name="Fungal Divers.">
        <title>Resolving the Mortierellaceae phylogeny through synthesis of multi-gene phylogenetics and phylogenomics.</title>
        <authorList>
            <person name="Vandepol N."/>
            <person name="Liber J."/>
            <person name="Desiro A."/>
            <person name="Na H."/>
            <person name="Kennedy M."/>
            <person name="Barry K."/>
            <person name="Grigoriev I.V."/>
            <person name="Miller A.N."/>
            <person name="O'Donnell K."/>
            <person name="Stajich J.E."/>
            <person name="Bonito G."/>
        </authorList>
    </citation>
    <scope>NUCLEOTIDE SEQUENCE</scope>
    <source>
        <strain evidence="3">CK1249</strain>
    </source>
</reference>
<dbReference type="Proteomes" id="UP000738359">
    <property type="component" value="Unassembled WGS sequence"/>
</dbReference>
<feature type="region of interest" description="Disordered" evidence="1">
    <location>
        <begin position="135"/>
        <end position="180"/>
    </location>
</feature>
<dbReference type="AlphaFoldDB" id="A0A9P6LYV9"/>
<feature type="compositionally biased region" description="Gly residues" evidence="1">
    <location>
        <begin position="140"/>
        <end position="152"/>
    </location>
</feature>
<sequence length="554" mass="60220">MTWRIIWVYILSYLWDLVLGTLLILRPIFSFLLALVIILGLLGALTRSLVVVRTEFQARVMCKIPGVSHFLACPTSGSYYGGGGMGSSSSSSLSGLGQYPVPDFADLINKQVAAQELFADSLNALHPDLVTRGGKKGGAIRKGGGRGFGGRIGKNTRTFHPHGRDHDENGDEEQEEEEDPYGLMVLSPTSGGKPLPLLLKQAELATVDLKVLVSHSRLPKERKELLKEQLEKFHLGAKATSRQMQFLQVEANAYMDVLRIKNVYLIAALDRLEQQQQQQQQRTMSAKDGGDGNGGGVENEGLGIVGGIAVLWDRLWDFFTGSYELQTVASEQKLQSLYQTTMEEARTHIRDLIIQAQDLLQSLDALDQIMSSIHEITTQERRAQKTAHGEVLSQLWSKLGGNRLQRGLFEENLGLLQDIGVQRKLTVGQIQTALLKLTDFEAEIGVLRERVVHAVVGMSVEGGDGSEETVTGSGSSSAESGQEAGGGPSSSSSSSRSGVGSSSTTLRAHIEHIMRVTDRMKERSFLADTMVKNEKADQKPVGSVASDEGSTSSS</sequence>
<feature type="region of interest" description="Disordered" evidence="1">
    <location>
        <begin position="277"/>
        <end position="296"/>
    </location>
</feature>
<dbReference type="OrthoDB" id="4179406at2759"/>
<protein>
    <submittedName>
        <fullName evidence="3">Uncharacterized protein</fullName>
    </submittedName>
</protein>
<evidence type="ECO:0000313" key="3">
    <source>
        <dbReference type="EMBL" id="KAF9952305.1"/>
    </source>
</evidence>
<keyword evidence="2" id="KW-0472">Membrane</keyword>
<evidence type="ECO:0000256" key="1">
    <source>
        <dbReference type="SAM" id="MobiDB-lite"/>
    </source>
</evidence>
<evidence type="ECO:0000313" key="4">
    <source>
        <dbReference type="Proteomes" id="UP000738359"/>
    </source>
</evidence>
<comment type="caution">
    <text evidence="3">The sequence shown here is derived from an EMBL/GenBank/DDBJ whole genome shotgun (WGS) entry which is preliminary data.</text>
</comment>
<feature type="compositionally biased region" description="Low complexity" evidence="1">
    <location>
        <begin position="489"/>
        <end position="504"/>
    </location>
</feature>
<name>A0A9P6LYV9_MORAP</name>
<keyword evidence="4" id="KW-1185">Reference proteome</keyword>
<evidence type="ECO:0000256" key="2">
    <source>
        <dbReference type="SAM" id="Phobius"/>
    </source>
</evidence>
<feature type="compositionally biased region" description="Basic and acidic residues" evidence="1">
    <location>
        <begin position="527"/>
        <end position="538"/>
    </location>
</feature>
<dbReference type="EMBL" id="JAAAHY010001131">
    <property type="protein sequence ID" value="KAF9952305.1"/>
    <property type="molecule type" value="Genomic_DNA"/>
</dbReference>
<feature type="region of interest" description="Disordered" evidence="1">
    <location>
        <begin position="527"/>
        <end position="554"/>
    </location>
</feature>
<gene>
    <name evidence="3" type="ORF">BGZ70_000650</name>
</gene>
<feature type="compositionally biased region" description="Acidic residues" evidence="1">
    <location>
        <begin position="168"/>
        <end position="180"/>
    </location>
</feature>
<feature type="region of interest" description="Disordered" evidence="1">
    <location>
        <begin position="459"/>
        <end position="514"/>
    </location>
</feature>
<feature type="transmembrane region" description="Helical" evidence="2">
    <location>
        <begin position="32"/>
        <end position="52"/>
    </location>
</feature>
<organism evidence="3 4">
    <name type="scientific">Mortierella alpina</name>
    <name type="common">Oleaginous fungus</name>
    <name type="synonym">Mortierella renispora</name>
    <dbReference type="NCBI Taxonomy" id="64518"/>
    <lineage>
        <taxon>Eukaryota</taxon>
        <taxon>Fungi</taxon>
        <taxon>Fungi incertae sedis</taxon>
        <taxon>Mucoromycota</taxon>
        <taxon>Mortierellomycotina</taxon>
        <taxon>Mortierellomycetes</taxon>
        <taxon>Mortierellales</taxon>
        <taxon>Mortierellaceae</taxon>
        <taxon>Mortierella</taxon>
    </lineage>
</organism>
<keyword evidence="2" id="KW-1133">Transmembrane helix</keyword>
<feature type="compositionally biased region" description="Low complexity" evidence="1">
    <location>
        <begin position="468"/>
        <end position="482"/>
    </location>
</feature>
<feature type="transmembrane region" description="Helical" evidence="2">
    <location>
        <begin position="6"/>
        <end position="25"/>
    </location>
</feature>
<accession>A0A9P6LYV9</accession>
<keyword evidence="2" id="KW-0812">Transmembrane</keyword>